<sequence length="406" mass="42211">MVIRTSGSNPLPSCKGLTAADEVAALLDVKALLNRAGPSSIAGLSTWANGTDPCEWAGISCSNKTAVTGLNLTAIDISLPGDSKLTLLALLAAIRNVTQLQSLVLSGVGIRGALETPNEPGLDTFLSLRHLDLSHNPGITAGLPSSWYVLFKLQTLDISHTGVTGPLPTAYAALQQLREFRAANCTGISGQLPAAWGLLNLEFLEITNSGLTGGLPSAWADANVLQQSRTSFIAALRNRTTAVTKAADDLAAGAAAAATQPAVDQPGPLGLLHLRVLGLSVTEPGRGGLAGSLPGSFAAMTQLQVLMLAGHSFNGTLPPSWTRLQKLRVLDLSHNSLSGNLPSWYVSMRKLAVLKVQDNRLVPSGSSSWEFYEYLLAGGTQLQCLCVAGNVGELVDAAAAARLQGL</sequence>
<evidence type="ECO:0000256" key="9">
    <source>
        <dbReference type="ARBA" id="ARBA00023170"/>
    </source>
</evidence>
<evidence type="ECO:0000259" key="12">
    <source>
        <dbReference type="Pfam" id="PF08263"/>
    </source>
</evidence>
<keyword evidence="3" id="KW-0433">Leucine-rich repeat</keyword>
<evidence type="ECO:0000256" key="8">
    <source>
        <dbReference type="ARBA" id="ARBA00023136"/>
    </source>
</evidence>
<dbReference type="InterPro" id="IPR013210">
    <property type="entry name" value="LRR_N_plant-typ"/>
</dbReference>
<evidence type="ECO:0000256" key="2">
    <source>
        <dbReference type="ARBA" id="ARBA00004430"/>
    </source>
</evidence>
<dbReference type="Pfam" id="PF08263">
    <property type="entry name" value="LRRNT_2"/>
    <property type="match status" value="1"/>
</dbReference>
<evidence type="ECO:0000256" key="7">
    <source>
        <dbReference type="ARBA" id="ARBA00022989"/>
    </source>
</evidence>
<keyword evidence="10" id="KW-0325">Glycoprotein</keyword>
<dbReference type="Gene3D" id="3.80.10.10">
    <property type="entry name" value="Ribonuclease Inhibitor"/>
    <property type="match status" value="2"/>
</dbReference>
<keyword evidence="5" id="KW-0732">Signal</keyword>
<evidence type="ECO:0000256" key="10">
    <source>
        <dbReference type="ARBA" id="ARBA00023180"/>
    </source>
</evidence>
<keyword evidence="6" id="KW-0677">Repeat</keyword>
<dbReference type="EMBL" id="CP126209">
    <property type="protein sequence ID" value="WIA10350.1"/>
    <property type="molecule type" value="Genomic_DNA"/>
</dbReference>
<evidence type="ECO:0000256" key="11">
    <source>
        <dbReference type="ARBA" id="ARBA00037847"/>
    </source>
</evidence>
<evidence type="ECO:0000256" key="6">
    <source>
        <dbReference type="ARBA" id="ARBA00022737"/>
    </source>
</evidence>
<comment type="subcellular location">
    <subcellularLocation>
        <location evidence="1">Cell membrane</location>
    </subcellularLocation>
    <subcellularLocation>
        <location evidence="2">Cytoplasm</location>
        <location evidence="2">Cytoskeleton</location>
        <location evidence="2">Cilium axoneme</location>
    </subcellularLocation>
    <subcellularLocation>
        <location evidence="11">Endomembrane system</location>
        <topology evidence="11">Single-pass membrane protein</topology>
    </subcellularLocation>
</comment>
<dbReference type="InterPro" id="IPR001611">
    <property type="entry name" value="Leu-rich_rpt"/>
</dbReference>
<evidence type="ECO:0000256" key="4">
    <source>
        <dbReference type="ARBA" id="ARBA00022692"/>
    </source>
</evidence>
<keyword evidence="14" id="KW-1185">Reference proteome</keyword>
<dbReference type="InterPro" id="IPR032675">
    <property type="entry name" value="LRR_dom_sf"/>
</dbReference>
<accession>A0ABY8TMX1</accession>
<keyword evidence="8" id="KW-0472">Membrane</keyword>
<reference evidence="13 14" key="1">
    <citation type="submission" date="2023-05" db="EMBL/GenBank/DDBJ databases">
        <title>A 100% complete, gapless, phased diploid assembly of the Scenedesmus obliquus UTEX 3031 genome.</title>
        <authorList>
            <person name="Biondi T.C."/>
            <person name="Hanschen E.R."/>
            <person name="Kwon T."/>
            <person name="Eng W."/>
            <person name="Kruse C.P.S."/>
            <person name="Koehler S.I."/>
            <person name="Kunde Y."/>
            <person name="Gleasner C.D."/>
            <person name="You Mak K.T."/>
            <person name="Polle J."/>
            <person name="Hovde B.T."/>
            <person name="Starkenburg S.R."/>
        </authorList>
    </citation>
    <scope>NUCLEOTIDE SEQUENCE [LARGE SCALE GENOMIC DNA]</scope>
    <source>
        <strain evidence="13 14">DOE0152z</strain>
    </source>
</reference>
<dbReference type="Pfam" id="PF13516">
    <property type="entry name" value="LRR_6"/>
    <property type="match status" value="1"/>
</dbReference>
<evidence type="ECO:0000313" key="13">
    <source>
        <dbReference type="EMBL" id="WIA10350.1"/>
    </source>
</evidence>
<evidence type="ECO:0000256" key="5">
    <source>
        <dbReference type="ARBA" id="ARBA00022729"/>
    </source>
</evidence>
<keyword evidence="4" id="KW-0812">Transmembrane</keyword>
<dbReference type="Proteomes" id="UP001244341">
    <property type="component" value="Chromosome 2b"/>
</dbReference>
<name>A0ABY8TMX1_TETOB</name>
<dbReference type="Pfam" id="PF13855">
    <property type="entry name" value="LRR_8"/>
    <property type="match status" value="1"/>
</dbReference>
<keyword evidence="7" id="KW-1133">Transmembrane helix</keyword>
<evidence type="ECO:0000256" key="1">
    <source>
        <dbReference type="ARBA" id="ARBA00004236"/>
    </source>
</evidence>
<organism evidence="13 14">
    <name type="scientific">Tetradesmus obliquus</name>
    <name type="common">Green alga</name>
    <name type="synonym">Acutodesmus obliquus</name>
    <dbReference type="NCBI Taxonomy" id="3088"/>
    <lineage>
        <taxon>Eukaryota</taxon>
        <taxon>Viridiplantae</taxon>
        <taxon>Chlorophyta</taxon>
        <taxon>core chlorophytes</taxon>
        <taxon>Chlorophyceae</taxon>
        <taxon>CS clade</taxon>
        <taxon>Sphaeropleales</taxon>
        <taxon>Scenedesmaceae</taxon>
        <taxon>Tetradesmus</taxon>
    </lineage>
</organism>
<gene>
    <name evidence="13" type="ORF">OEZ85_010542</name>
</gene>
<proteinExistence type="predicted"/>
<protein>
    <recommendedName>
        <fullName evidence="12">Leucine-rich repeat-containing N-terminal plant-type domain-containing protein</fullName>
    </recommendedName>
</protein>
<evidence type="ECO:0000313" key="14">
    <source>
        <dbReference type="Proteomes" id="UP001244341"/>
    </source>
</evidence>
<keyword evidence="9" id="KW-0675">Receptor</keyword>
<dbReference type="PANTHER" id="PTHR27000">
    <property type="entry name" value="LEUCINE-RICH REPEAT RECEPTOR-LIKE PROTEIN KINASE FAMILY PROTEIN-RELATED"/>
    <property type="match status" value="1"/>
</dbReference>
<evidence type="ECO:0000256" key="3">
    <source>
        <dbReference type="ARBA" id="ARBA00022614"/>
    </source>
</evidence>
<feature type="domain" description="Leucine-rich repeat-containing N-terminal plant-type" evidence="12">
    <location>
        <begin position="20"/>
        <end position="62"/>
    </location>
</feature>
<dbReference type="SUPFAM" id="SSF52058">
    <property type="entry name" value="L domain-like"/>
    <property type="match status" value="1"/>
</dbReference>